<evidence type="ECO:0000313" key="3">
    <source>
        <dbReference type="Proteomes" id="UP000609323"/>
    </source>
</evidence>
<dbReference type="Proteomes" id="UP000609323">
    <property type="component" value="Unassembled WGS sequence"/>
</dbReference>
<reference evidence="3" key="1">
    <citation type="journal article" date="2019" name="Int. J. Syst. Evol. Microbiol.">
        <title>The Global Catalogue of Microorganisms (GCM) 10K type strain sequencing project: providing services to taxonomists for standard genome sequencing and annotation.</title>
        <authorList>
            <consortium name="The Broad Institute Genomics Platform"/>
            <consortium name="The Broad Institute Genome Sequencing Center for Infectious Disease"/>
            <person name="Wu L."/>
            <person name="Ma J."/>
        </authorList>
    </citation>
    <scope>NUCLEOTIDE SEQUENCE [LARGE SCALE GENOMIC DNA]</scope>
    <source>
        <strain evidence="3">CGMCC 1.15044</strain>
    </source>
</reference>
<keyword evidence="3" id="KW-1185">Reference proteome</keyword>
<accession>A0ABQ1FV07</accession>
<organism evidence="2 3">
    <name type="scientific">Paenibacillus physcomitrellae</name>
    <dbReference type="NCBI Taxonomy" id="1619311"/>
    <lineage>
        <taxon>Bacteria</taxon>
        <taxon>Bacillati</taxon>
        <taxon>Bacillota</taxon>
        <taxon>Bacilli</taxon>
        <taxon>Bacillales</taxon>
        <taxon>Paenibacillaceae</taxon>
        <taxon>Paenibacillus</taxon>
    </lineage>
</organism>
<proteinExistence type="predicted"/>
<keyword evidence="1" id="KW-0812">Transmembrane</keyword>
<evidence type="ECO:0000256" key="1">
    <source>
        <dbReference type="SAM" id="Phobius"/>
    </source>
</evidence>
<keyword evidence="1" id="KW-0472">Membrane</keyword>
<name>A0ABQ1FV07_9BACL</name>
<protein>
    <submittedName>
        <fullName evidence="2">Uncharacterized protein</fullName>
    </submittedName>
</protein>
<keyword evidence="1" id="KW-1133">Transmembrane helix</keyword>
<feature type="transmembrane region" description="Helical" evidence="1">
    <location>
        <begin position="49"/>
        <end position="80"/>
    </location>
</feature>
<dbReference type="EMBL" id="BMHF01000004">
    <property type="protein sequence ID" value="GGA31603.1"/>
    <property type="molecule type" value="Genomic_DNA"/>
</dbReference>
<gene>
    <name evidence="2" type="ORF">GCM10010917_15900</name>
</gene>
<sequence length="86" mass="9486">MYLKSILSSLVLLVVGNLLIALSLAKGEDWAATMIPTDYGVSIAYKSGIIMAVKLTLLLTGIYFLLASLILFVISTFFMIRRNQNK</sequence>
<evidence type="ECO:0000313" key="2">
    <source>
        <dbReference type="EMBL" id="GGA31603.1"/>
    </source>
</evidence>
<comment type="caution">
    <text evidence="2">The sequence shown here is derived from an EMBL/GenBank/DDBJ whole genome shotgun (WGS) entry which is preliminary data.</text>
</comment>